<sequence length="65" mass="7421">MPEGVNSTSIVLIPKKNQLDELKDFRPISLCNLIYKVVTKCLVNRLKPLLHILSLPHKVLLFLGR</sequence>
<dbReference type="EMBL" id="GBRH01233330">
    <property type="protein sequence ID" value="JAD64565.1"/>
    <property type="molecule type" value="Transcribed_RNA"/>
</dbReference>
<name>A0A0A9QIM0_ARUDO</name>
<reference evidence="1" key="2">
    <citation type="journal article" date="2015" name="Data Brief">
        <title>Shoot transcriptome of the giant reed, Arundo donax.</title>
        <authorList>
            <person name="Barrero R.A."/>
            <person name="Guerrero F.D."/>
            <person name="Moolhuijzen P."/>
            <person name="Goolsby J.A."/>
            <person name="Tidwell J."/>
            <person name="Bellgard S.E."/>
            <person name="Bellgard M.I."/>
        </authorList>
    </citation>
    <scope>NUCLEOTIDE SEQUENCE</scope>
    <source>
        <tissue evidence="1">Shoot tissue taken approximately 20 cm above the soil surface</tissue>
    </source>
</reference>
<evidence type="ECO:0000313" key="1">
    <source>
        <dbReference type="EMBL" id="JAD64565.1"/>
    </source>
</evidence>
<reference evidence="1" key="1">
    <citation type="submission" date="2014-09" db="EMBL/GenBank/DDBJ databases">
        <authorList>
            <person name="Magalhaes I.L.F."/>
            <person name="Oliveira U."/>
            <person name="Santos F.R."/>
            <person name="Vidigal T.H.D.A."/>
            <person name="Brescovit A.D."/>
            <person name="Santos A.J."/>
        </authorList>
    </citation>
    <scope>NUCLEOTIDE SEQUENCE</scope>
    <source>
        <tissue evidence="1">Shoot tissue taken approximately 20 cm above the soil surface</tissue>
    </source>
</reference>
<proteinExistence type="predicted"/>
<accession>A0A0A9QIM0</accession>
<protein>
    <submittedName>
        <fullName evidence="1">Uncharacterized protein</fullName>
    </submittedName>
</protein>
<dbReference type="AlphaFoldDB" id="A0A0A9QIM0"/>
<organism evidence="1">
    <name type="scientific">Arundo donax</name>
    <name type="common">Giant reed</name>
    <name type="synonym">Donax arundinaceus</name>
    <dbReference type="NCBI Taxonomy" id="35708"/>
    <lineage>
        <taxon>Eukaryota</taxon>
        <taxon>Viridiplantae</taxon>
        <taxon>Streptophyta</taxon>
        <taxon>Embryophyta</taxon>
        <taxon>Tracheophyta</taxon>
        <taxon>Spermatophyta</taxon>
        <taxon>Magnoliopsida</taxon>
        <taxon>Liliopsida</taxon>
        <taxon>Poales</taxon>
        <taxon>Poaceae</taxon>
        <taxon>PACMAD clade</taxon>
        <taxon>Arundinoideae</taxon>
        <taxon>Arundineae</taxon>
        <taxon>Arundo</taxon>
    </lineage>
</organism>